<dbReference type="GO" id="GO:0003677">
    <property type="term" value="F:DNA binding"/>
    <property type="evidence" value="ECO:0007669"/>
    <property type="project" value="UniProtKB-KW"/>
</dbReference>
<gene>
    <name evidence="3" type="ordered locus">Caul_0323</name>
</gene>
<dbReference type="STRING" id="366602.Caul_0323"/>
<proteinExistence type="predicted"/>
<dbReference type="InterPro" id="IPR044946">
    <property type="entry name" value="Restrct_endonuc_typeI_TRD_sf"/>
</dbReference>
<dbReference type="PANTHER" id="PTHR30408">
    <property type="entry name" value="TYPE-1 RESTRICTION ENZYME ECOKI SPECIFICITY PROTEIN"/>
    <property type="match status" value="1"/>
</dbReference>
<accession>B0T4G0</accession>
<dbReference type="EMBL" id="CP000927">
    <property type="protein sequence ID" value="ABZ69460.1"/>
    <property type="molecule type" value="Genomic_DNA"/>
</dbReference>
<name>B0T4G0_CAUSK</name>
<evidence type="ECO:0000256" key="2">
    <source>
        <dbReference type="ARBA" id="ARBA00023125"/>
    </source>
</evidence>
<evidence type="ECO:0008006" key="4">
    <source>
        <dbReference type="Google" id="ProtNLM"/>
    </source>
</evidence>
<organism evidence="3">
    <name type="scientific">Caulobacter sp. (strain K31)</name>
    <dbReference type="NCBI Taxonomy" id="366602"/>
    <lineage>
        <taxon>Bacteria</taxon>
        <taxon>Pseudomonadati</taxon>
        <taxon>Pseudomonadota</taxon>
        <taxon>Alphaproteobacteria</taxon>
        <taxon>Caulobacterales</taxon>
        <taxon>Caulobacteraceae</taxon>
        <taxon>Caulobacter</taxon>
    </lineage>
</organism>
<sequence>MARRARLSPPREGQASWPWHKASFMALPISSLWGGERRLEAENYLSNGYGHRLALEARLGGHGRLGDVARVWQPSRLKGITVSRDFGTPFLAATQAFDLRPIPRKFLSLDRTETSSIRFAEPGTILVTCSGTVGRATLATTALAKTLISHDLLRVEPKADQSQGWVYGYLRSEKARQMMSSAQYGHIIKHLEPGHLQSLPMPRPRKALQEKFDAHFREILTARNRAVELFQQAEAMFGEQVGVPAELDVGEQGFSVPASSLMSGRRRLEGIYHNPTIRKLQTHFKERGFATASLLSSGFDAWLPGRFKRIRAEEGLQLVGSSDLFEINPDLPKRIADIDFGDRNSGRVLRGWLLLARSGQTYGVNGTLAIANAFHEGKIVSDHVIRIAPNDDCNARPGYIYTALSHPQLGRPMVKSLAYGSSIPEIDVSDIHNLPIVRLGKKEEDAIAELAEEGADLFARADIIETTMAREVDERIAALLEGDWSDFVPFSDK</sequence>
<dbReference type="HOGENOM" id="CLU_037003_0_0_5"/>
<dbReference type="AlphaFoldDB" id="B0T4G0"/>
<dbReference type="Gene3D" id="3.90.220.20">
    <property type="entry name" value="DNA methylase specificity domains"/>
    <property type="match status" value="2"/>
</dbReference>
<evidence type="ECO:0000313" key="3">
    <source>
        <dbReference type="EMBL" id="ABZ69460.1"/>
    </source>
</evidence>
<evidence type="ECO:0000256" key="1">
    <source>
        <dbReference type="ARBA" id="ARBA00022747"/>
    </source>
</evidence>
<dbReference type="GO" id="GO:0009307">
    <property type="term" value="P:DNA restriction-modification system"/>
    <property type="evidence" value="ECO:0007669"/>
    <property type="project" value="UniProtKB-KW"/>
</dbReference>
<dbReference type="eggNOG" id="COG0732">
    <property type="taxonomic scope" value="Bacteria"/>
</dbReference>
<dbReference type="KEGG" id="cak:Caul_0323"/>
<dbReference type="PANTHER" id="PTHR30408:SF12">
    <property type="entry name" value="TYPE I RESTRICTION ENZYME MJAVIII SPECIFICITY SUBUNIT"/>
    <property type="match status" value="1"/>
</dbReference>
<reference evidence="3" key="1">
    <citation type="submission" date="2008-01" db="EMBL/GenBank/DDBJ databases">
        <title>Complete sequence of chromosome of Caulobacter sp. K31.</title>
        <authorList>
            <consortium name="US DOE Joint Genome Institute"/>
            <person name="Copeland A."/>
            <person name="Lucas S."/>
            <person name="Lapidus A."/>
            <person name="Barry K."/>
            <person name="Glavina del Rio T."/>
            <person name="Dalin E."/>
            <person name="Tice H."/>
            <person name="Pitluck S."/>
            <person name="Bruce D."/>
            <person name="Goodwin L."/>
            <person name="Thompson L.S."/>
            <person name="Brettin T."/>
            <person name="Detter J.C."/>
            <person name="Han C."/>
            <person name="Schmutz J."/>
            <person name="Larimer F."/>
            <person name="Land M."/>
            <person name="Hauser L."/>
            <person name="Kyrpides N."/>
            <person name="Kim E."/>
            <person name="Stephens C."/>
            <person name="Richardson P."/>
        </authorList>
    </citation>
    <scope>NUCLEOTIDE SEQUENCE [LARGE SCALE GENOMIC DNA]</scope>
    <source>
        <strain evidence="3">K31</strain>
    </source>
</reference>
<protein>
    <recommendedName>
        <fullName evidence="4">Restriction modification system DNA specificity domain</fullName>
    </recommendedName>
</protein>
<dbReference type="REBASE" id="385634">
    <property type="entry name" value="S.CspK31ORF324P"/>
</dbReference>
<dbReference type="InterPro" id="IPR052021">
    <property type="entry name" value="Type-I_RS_S_subunit"/>
</dbReference>
<keyword evidence="2" id="KW-0238">DNA-binding</keyword>
<keyword evidence="1" id="KW-0680">Restriction system</keyword>
<dbReference type="SUPFAM" id="SSF116734">
    <property type="entry name" value="DNA methylase specificity domain"/>
    <property type="match status" value="2"/>
</dbReference>